<comment type="caution">
    <text evidence="1">The sequence shown here is derived from an EMBL/GenBank/DDBJ whole genome shotgun (WGS) entry which is preliminary data.</text>
</comment>
<proteinExistence type="predicted"/>
<dbReference type="EMBL" id="CM039439">
    <property type="protein sequence ID" value="KAI4296530.1"/>
    <property type="molecule type" value="Genomic_DNA"/>
</dbReference>
<keyword evidence="2" id="KW-1185">Reference proteome</keyword>
<evidence type="ECO:0000313" key="1">
    <source>
        <dbReference type="EMBL" id="KAI4296530.1"/>
    </source>
</evidence>
<organism evidence="1 2">
    <name type="scientific">Bauhinia variegata</name>
    <name type="common">Purple orchid tree</name>
    <name type="synonym">Phanera variegata</name>
    <dbReference type="NCBI Taxonomy" id="167791"/>
    <lineage>
        <taxon>Eukaryota</taxon>
        <taxon>Viridiplantae</taxon>
        <taxon>Streptophyta</taxon>
        <taxon>Embryophyta</taxon>
        <taxon>Tracheophyta</taxon>
        <taxon>Spermatophyta</taxon>
        <taxon>Magnoliopsida</taxon>
        <taxon>eudicotyledons</taxon>
        <taxon>Gunneridae</taxon>
        <taxon>Pentapetalae</taxon>
        <taxon>rosids</taxon>
        <taxon>fabids</taxon>
        <taxon>Fabales</taxon>
        <taxon>Fabaceae</taxon>
        <taxon>Cercidoideae</taxon>
        <taxon>Cercideae</taxon>
        <taxon>Bauhiniinae</taxon>
        <taxon>Bauhinia</taxon>
    </lineage>
</organism>
<protein>
    <submittedName>
        <fullName evidence="1">Uncharacterized protein</fullName>
    </submittedName>
</protein>
<gene>
    <name evidence="1" type="ORF">L6164_036480</name>
</gene>
<dbReference type="Proteomes" id="UP000828941">
    <property type="component" value="Chromosome 14"/>
</dbReference>
<reference evidence="1 2" key="1">
    <citation type="journal article" date="2022" name="DNA Res.">
        <title>Chromosomal-level genome assembly of the orchid tree Bauhinia variegata (Leguminosae; Cercidoideae) supports the allotetraploid origin hypothesis of Bauhinia.</title>
        <authorList>
            <person name="Zhong Y."/>
            <person name="Chen Y."/>
            <person name="Zheng D."/>
            <person name="Pang J."/>
            <person name="Liu Y."/>
            <person name="Luo S."/>
            <person name="Meng S."/>
            <person name="Qian L."/>
            <person name="Wei D."/>
            <person name="Dai S."/>
            <person name="Zhou R."/>
        </authorList>
    </citation>
    <scope>NUCLEOTIDE SEQUENCE [LARGE SCALE GENOMIC DNA]</scope>
    <source>
        <strain evidence="1">BV-YZ2020</strain>
    </source>
</reference>
<accession>A0ACB9KH39</accession>
<name>A0ACB9KH39_BAUVA</name>
<sequence>MGTCCDLEVDINGEETFMVNKNILSSFSRKFCSLFGNLIGANGDMKVIFNEFPGGAYGFELCVQFCYNGGRMVITPSNVVLLYCCACFLEMESEDPKTSNLTCQIEEFLKGISFWTLSELLEALKQCQHLCPAKSCSAIQDRIMNNLIERINFPSSWSPQSCSSNTSSFQFSCDSSSINSCRNSSFWWFEHLVFFKIDLIDKVIKKMISQAFDHAIISKFLFYYQKESCLGAAQAEKKETIEAVINLLSLLDKRSLSCKDLFNLSQVTIRLNTSTSCKNKMESLLGSLLDQATVDYLILPSPQGRDHAYDVDLALRLAQIFVHEGSFGISLNRLNRVAKLMDLFLLEVAPDPHLMPSEFAALITVLPDTARESHDQLYLAIDLYLKVHAGLAEMDKMSICYALNHEKLSAELLRHLTRNLVFPSEAKPRAHVTKQSRIQSLLQENDHLRNFIDTVFHKKLEKNIDAEEPRPCNEVQKLRGNFHGMQSGIQLASPMKSESNAVCNVRYLPKLCSCDD</sequence>
<evidence type="ECO:0000313" key="2">
    <source>
        <dbReference type="Proteomes" id="UP000828941"/>
    </source>
</evidence>